<evidence type="ECO:0000313" key="2">
    <source>
        <dbReference type="EMBL" id="CAB5221564.1"/>
    </source>
</evidence>
<keyword evidence="1" id="KW-1133">Transmembrane helix</keyword>
<evidence type="ECO:0000256" key="1">
    <source>
        <dbReference type="SAM" id="Phobius"/>
    </source>
</evidence>
<sequence length="106" mass="11899">MTAAKSLQPESEYNKYDINKDGIVSDRELERSEKIIEAENKDAKEDQLRKMAWVAMGSMVIFTGLLFTPIIPDDRISALDNLLQMFYIAQAGVVATFFGASAYVSR</sequence>
<evidence type="ECO:0008006" key="3">
    <source>
        <dbReference type="Google" id="ProtNLM"/>
    </source>
</evidence>
<dbReference type="EMBL" id="LR798288">
    <property type="protein sequence ID" value="CAB5221564.1"/>
    <property type="molecule type" value="Genomic_DNA"/>
</dbReference>
<keyword evidence="1" id="KW-0472">Membrane</keyword>
<proteinExistence type="predicted"/>
<protein>
    <recommendedName>
        <fullName evidence="3">EF-hand domain-containing protein</fullName>
    </recommendedName>
</protein>
<organism evidence="2">
    <name type="scientific">uncultured Caudovirales phage</name>
    <dbReference type="NCBI Taxonomy" id="2100421"/>
    <lineage>
        <taxon>Viruses</taxon>
        <taxon>Duplodnaviria</taxon>
        <taxon>Heunggongvirae</taxon>
        <taxon>Uroviricota</taxon>
        <taxon>Caudoviricetes</taxon>
        <taxon>Peduoviridae</taxon>
        <taxon>Maltschvirus</taxon>
        <taxon>Maltschvirus maltsch</taxon>
    </lineage>
</organism>
<accession>A0A6J7WZT5</accession>
<reference evidence="2" key="1">
    <citation type="submission" date="2020-05" db="EMBL/GenBank/DDBJ databases">
        <authorList>
            <person name="Chiriac C."/>
            <person name="Salcher M."/>
            <person name="Ghai R."/>
            <person name="Kavagutti S V."/>
        </authorList>
    </citation>
    <scope>NUCLEOTIDE SEQUENCE</scope>
</reference>
<feature type="transmembrane region" description="Helical" evidence="1">
    <location>
        <begin position="83"/>
        <end position="104"/>
    </location>
</feature>
<keyword evidence="1" id="KW-0812">Transmembrane</keyword>
<name>A0A6J7WZT5_9CAUD</name>
<dbReference type="PROSITE" id="PS00018">
    <property type="entry name" value="EF_HAND_1"/>
    <property type="match status" value="1"/>
</dbReference>
<feature type="transmembrane region" description="Helical" evidence="1">
    <location>
        <begin position="51"/>
        <end position="71"/>
    </location>
</feature>
<gene>
    <name evidence="2" type="ORF">UFOVP247_198</name>
</gene>
<dbReference type="InterPro" id="IPR018247">
    <property type="entry name" value="EF_Hand_1_Ca_BS"/>
</dbReference>